<keyword evidence="3" id="KW-1185">Reference proteome</keyword>
<sequence>MNPLPGVRRTPHELALLRGGPRAAVTVAVVSLYLRGAVVAGAPGTMLAVESEAGDALPELPPPGVALDPPPELGQAAWAGYDEEPPSDEELPDAPEADLPDDPVGSDWRALYLESAVYQCLHEPSGLRELVRDPVVTWAVAEVRVGLAAAGLVGWPALWATRAARRRLRVLRKAYPVPASRRGLPDHAKLLAVALHGEPALRVLVPRFALRAGLVPRAEVRDRGMLRHHPRGGTGNGGGVYYCGGGGGGGGD</sequence>
<reference evidence="3" key="1">
    <citation type="journal article" date="2019" name="Int. J. Syst. Evol. Microbiol.">
        <title>The Global Catalogue of Microorganisms (GCM) 10K type strain sequencing project: providing services to taxonomists for standard genome sequencing and annotation.</title>
        <authorList>
            <consortium name="The Broad Institute Genomics Platform"/>
            <consortium name="The Broad Institute Genome Sequencing Center for Infectious Disease"/>
            <person name="Wu L."/>
            <person name="Ma J."/>
        </authorList>
    </citation>
    <scope>NUCLEOTIDE SEQUENCE [LARGE SCALE GENOMIC DNA]</scope>
    <source>
        <strain evidence="3">JCM 10367</strain>
    </source>
</reference>
<organism evidence="2 3">
    <name type="scientific">Streptomyces thermocarboxydovorans</name>
    <dbReference type="NCBI Taxonomy" id="59298"/>
    <lineage>
        <taxon>Bacteria</taxon>
        <taxon>Bacillati</taxon>
        <taxon>Actinomycetota</taxon>
        <taxon>Actinomycetes</taxon>
        <taxon>Kitasatosporales</taxon>
        <taxon>Streptomycetaceae</taxon>
        <taxon>Streptomyces</taxon>
    </lineage>
</organism>
<name>A0ABP3SB35_9ACTN</name>
<evidence type="ECO:0008006" key="4">
    <source>
        <dbReference type="Google" id="ProtNLM"/>
    </source>
</evidence>
<dbReference type="RefSeq" id="WP_343997478.1">
    <property type="nucleotide sequence ID" value="NZ_BAAAGU010000002.1"/>
</dbReference>
<comment type="caution">
    <text evidence="2">The sequence shown here is derived from an EMBL/GenBank/DDBJ whole genome shotgun (WGS) entry which is preliminary data.</text>
</comment>
<protein>
    <recommendedName>
        <fullName evidence="4">TIGR04222 domain-containing membrane protein</fullName>
    </recommendedName>
</protein>
<dbReference type="EMBL" id="BAAAGU010000002">
    <property type="protein sequence ID" value="GAA0631203.1"/>
    <property type="molecule type" value="Genomic_DNA"/>
</dbReference>
<feature type="region of interest" description="Disordered" evidence="1">
    <location>
        <begin position="53"/>
        <end position="100"/>
    </location>
</feature>
<feature type="compositionally biased region" description="Pro residues" evidence="1">
    <location>
        <begin position="59"/>
        <end position="72"/>
    </location>
</feature>
<accession>A0ABP3SB35</accession>
<evidence type="ECO:0000256" key="1">
    <source>
        <dbReference type="SAM" id="MobiDB-lite"/>
    </source>
</evidence>
<proteinExistence type="predicted"/>
<gene>
    <name evidence="2" type="ORF">GCM10009535_03440</name>
</gene>
<evidence type="ECO:0000313" key="3">
    <source>
        <dbReference type="Proteomes" id="UP001500724"/>
    </source>
</evidence>
<feature type="compositionally biased region" description="Acidic residues" evidence="1">
    <location>
        <begin position="81"/>
        <end position="100"/>
    </location>
</feature>
<evidence type="ECO:0000313" key="2">
    <source>
        <dbReference type="EMBL" id="GAA0631203.1"/>
    </source>
</evidence>
<dbReference type="Proteomes" id="UP001500724">
    <property type="component" value="Unassembled WGS sequence"/>
</dbReference>